<reference evidence="2" key="2">
    <citation type="submission" date="2020-10" db="EMBL/GenBank/DDBJ databases">
        <authorList>
            <person name="Cooper E.A."/>
            <person name="Brenton Z.W."/>
            <person name="Flinn B.S."/>
            <person name="Jenkins J."/>
            <person name="Shu S."/>
            <person name="Flowers D."/>
            <person name="Luo F."/>
            <person name="Wang Y."/>
            <person name="Xia P."/>
            <person name="Barry K."/>
            <person name="Daum C."/>
            <person name="Lipzen A."/>
            <person name="Yoshinaga Y."/>
            <person name="Schmutz J."/>
            <person name="Saski C."/>
            <person name="Vermerris W."/>
            <person name="Kresovich S."/>
        </authorList>
    </citation>
    <scope>NUCLEOTIDE SEQUENCE</scope>
</reference>
<organism evidence="2 3">
    <name type="scientific">Sorghum bicolor</name>
    <name type="common">Sorghum</name>
    <name type="synonym">Sorghum vulgare</name>
    <dbReference type="NCBI Taxonomy" id="4558"/>
    <lineage>
        <taxon>Eukaryota</taxon>
        <taxon>Viridiplantae</taxon>
        <taxon>Streptophyta</taxon>
        <taxon>Embryophyta</taxon>
        <taxon>Tracheophyta</taxon>
        <taxon>Spermatophyta</taxon>
        <taxon>Magnoliopsida</taxon>
        <taxon>Liliopsida</taxon>
        <taxon>Poales</taxon>
        <taxon>Poaceae</taxon>
        <taxon>PACMAD clade</taxon>
        <taxon>Panicoideae</taxon>
        <taxon>Andropogonodae</taxon>
        <taxon>Andropogoneae</taxon>
        <taxon>Sorghinae</taxon>
        <taxon>Sorghum</taxon>
    </lineage>
</organism>
<proteinExistence type="predicted"/>
<dbReference type="EMBL" id="CM027680">
    <property type="protein sequence ID" value="KAG0552450.1"/>
    <property type="molecule type" value="Genomic_DNA"/>
</dbReference>
<accession>A0A921S6R3</accession>
<feature type="region of interest" description="Disordered" evidence="1">
    <location>
        <begin position="1"/>
        <end position="29"/>
    </location>
</feature>
<dbReference type="Proteomes" id="UP000807115">
    <property type="component" value="Chromosome 1"/>
</dbReference>
<gene>
    <name evidence="2" type="ORF">BDA96_01G508300</name>
</gene>
<dbReference type="AlphaFoldDB" id="A0A921S6R3"/>
<evidence type="ECO:0000313" key="3">
    <source>
        <dbReference type="Proteomes" id="UP000807115"/>
    </source>
</evidence>
<protein>
    <submittedName>
        <fullName evidence="2">Uncharacterized protein</fullName>
    </submittedName>
</protein>
<evidence type="ECO:0000256" key="1">
    <source>
        <dbReference type="SAM" id="MobiDB-lite"/>
    </source>
</evidence>
<comment type="caution">
    <text evidence="2">The sequence shown here is derived from an EMBL/GenBank/DDBJ whole genome shotgun (WGS) entry which is preliminary data.</text>
</comment>
<sequence>MCIQGDVFPRKPARPRRPQPSRPSCRCSFVPRRPPEERKKVKLVQAAAGLQETERSTHLHTNSYCIGTPHNALSSSSMALPSQCSCALPSRRSCCRDAPCHAAARLPVATSATPRCSMLRHHPPWPQYSVTTPRRSFASHQISGATPRHPPALRCLGSE</sequence>
<name>A0A921S6R3_SORBI</name>
<reference evidence="2" key="1">
    <citation type="journal article" date="2019" name="BMC Genomics">
        <title>A new reference genome for Sorghum bicolor reveals high levels of sequence similarity between sweet and grain genotypes: implications for the genetics of sugar metabolism.</title>
        <authorList>
            <person name="Cooper E.A."/>
            <person name="Brenton Z.W."/>
            <person name="Flinn B.S."/>
            <person name="Jenkins J."/>
            <person name="Shu S."/>
            <person name="Flowers D."/>
            <person name="Luo F."/>
            <person name="Wang Y."/>
            <person name="Xia P."/>
            <person name="Barry K."/>
            <person name="Daum C."/>
            <person name="Lipzen A."/>
            <person name="Yoshinaga Y."/>
            <person name="Schmutz J."/>
            <person name="Saski C."/>
            <person name="Vermerris W."/>
            <person name="Kresovich S."/>
        </authorList>
    </citation>
    <scope>NUCLEOTIDE SEQUENCE</scope>
</reference>
<evidence type="ECO:0000313" key="2">
    <source>
        <dbReference type="EMBL" id="KAG0552450.1"/>
    </source>
</evidence>